<gene>
    <name evidence="1" type="ORF">B0F88_109156</name>
</gene>
<dbReference type="Proteomes" id="UP000238071">
    <property type="component" value="Unassembled WGS sequence"/>
</dbReference>
<sequence length="271" mass="28876">MEYNKLPLSSGAAQAGLQRRTDSLGNSSLRCSTSCIHAVVPVATLPSPLAVGRTSSLPVATLPPSLAVGCTGSLPVATLPPSLAVGCTGSLPVATLPPSLAVVTCVVFIALLTGCGNDDFADLNRYIAEVKARPKEAIKPLPEIKVIEPFIFKPEGLRDPFKPLEQPEQADSVDVSKASGIKPDTARRKEELEMFPLDVLKMVGTVDMKSSLWGLVKASDGTIYRVKVGNYMGKNYGKIIRIVSDKIELIEIVPDKPGTWREQPASIALTE</sequence>
<accession>A0A2S6GXU5</accession>
<dbReference type="AlphaFoldDB" id="A0A2S6GXU5"/>
<name>A0A2S6GXU5_9GAMM</name>
<organism evidence="1 2">
    <name type="scientific">Methylobacter tundripaludum</name>
    <dbReference type="NCBI Taxonomy" id="173365"/>
    <lineage>
        <taxon>Bacteria</taxon>
        <taxon>Pseudomonadati</taxon>
        <taxon>Pseudomonadota</taxon>
        <taxon>Gammaproteobacteria</taxon>
        <taxon>Methylococcales</taxon>
        <taxon>Methylococcaceae</taxon>
        <taxon>Methylobacter</taxon>
    </lineage>
</organism>
<dbReference type="InterPro" id="IPR007446">
    <property type="entry name" value="PilP"/>
</dbReference>
<proteinExistence type="predicted"/>
<comment type="caution">
    <text evidence="1">The sequence shown here is derived from an EMBL/GenBank/DDBJ whole genome shotgun (WGS) entry which is preliminary data.</text>
</comment>
<dbReference type="Pfam" id="PF04351">
    <property type="entry name" value="PilP"/>
    <property type="match status" value="1"/>
</dbReference>
<evidence type="ECO:0000313" key="2">
    <source>
        <dbReference type="Proteomes" id="UP000238071"/>
    </source>
</evidence>
<keyword evidence="2" id="KW-1185">Reference proteome</keyword>
<dbReference type="Gene3D" id="2.30.30.830">
    <property type="match status" value="1"/>
</dbReference>
<evidence type="ECO:0000313" key="1">
    <source>
        <dbReference type="EMBL" id="PPK70055.1"/>
    </source>
</evidence>
<protein>
    <submittedName>
        <fullName evidence="1">Tfp pilus assembly protein PilP</fullName>
    </submittedName>
</protein>
<dbReference type="EMBL" id="PTIY01000009">
    <property type="protein sequence ID" value="PPK70055.1"/>
    <property type="molecule type" value="Genomic_DNA"/>
</dbReference>
<reference evidence="1 2" key="1">
    <citation type="submission" date="2018-02" db="EMBL/GenBank/DDBJ databases">
        <title>Subsurface microbial communities from deep shales in Ohio and West Virginia, USA.</title>
        <authorList>
            <person name="Wrighton K."/>
        </authorList>
    </citation>
    <scope>NUCLEOTIDE SEQUENCE [LARGE SCALE GENOMIC DNA]</scope>
    <source>
        <strain evidence="1 2">OWC-G53F</strain>
    </source>
</reference>